<dbReference type="InterPro" id="IPR014718">
    <property type="entry name" value="GH-type_carb-bd"/>
</dbReference>
<evidence type="ECO:0000313" key="10">
    <source>
        <dbReference type="Proteomes" id="UP000286716"/>
    </source>
</evidence>
<dbReference type="Pfam" id="PF02836">
    <property type="entry name" value="Glyco_hydro_2_C"/>
    <property type="match status" value="1"/>
</dbReference>
<dbReference type="InterPro" id="IPR008979">
    <property type="entry name" value="Galactose-bd-like_sf"/>
</dbReference>
<dbReference type="SUPFAM" id="SSF74650">
    <property type="entry name" value="Galactose mutarotase-like"/>
    <property type="match status" value="1"/>
</dbReference>
<proteinExistence type="inferred from homology"/>
<keyword evidence="10" id="KW-1185">Reference proteome</keyword>
<dbReference type="PROSITE" id="PS00719">
    <property type="entry name" value="GLYCOSYL_HYDROL_F2_1"/>
    <property type="match status" value="1"/>
</dbReference>
<dbReference type="InterPro" id="IPR006104">
    <property type="entry name" value="Glyco_hydro_2_N"/>
</dbReference>
<keyword evidence="4 9" id="KW-0378">Hydrolase</keyword>
<dbReference type="InterPro" id="IPR006103">
    <property type="entry name" value="Glyco_hydro_2_cat"/>
</dbReference>
<dbReference type="Gene3D" id="2.60.40.10">
    <property type="entry name" value="Immunoglobulins"/>
    <property type="match status" value="2"/>
</dbReference>
<protein>
    <recommendedName>
        <fullName evidence="3">beta-galactosidase</fullName>
        <ecNumber evidence="3">3.2.1.23</ecNumber>
    </recommendedName>
    <alternativeName>
        <fullName evidence="6">Lactase</fullName>
    </alternativeName>
</protein>
<dbReference type="Pfam" id="PF02837">
    <property type="entry name" value="Glyco_hydro_2_N"/>
    <property type="match status" value="1"/>
</dbReference>
<dbReference type="PANTHER" id="PTHR46323">
    <property type="entry name" value="BETA-GALACTOSIDASE"/>
    <property type="match status" value="1"/>
</dbReference>
<dbReference type="EC" id="3.2.1.23" evidence="3"/>
<dbReference type="GO" id="GO:0009341">
    <property type="term" value="C:beta-galactosidase complex"/>
    <property type="evidence" value="ECO:0007669"/>
    <property type="project" value="InterPro"/>
</dbReference>
<dbReference type="InterPro" id="IPR004199">
    <property type="entry name" value="B-gal_small/dom_5"/>
</dbReference>
<evidence type="ECO:0000256" key="7">
    <source>
        <dbReference type="SAM" id="MobiDB-lite"/>
    </source>
</evidence>
<dbReference type="SUPFAM" id="SSF49785">
    <property type="entry name" value="Galactose-binding domain-like"/>
    <property type="match status" value="1"/>
</dbReference>
<organism evidence="9 10">
    <name type="scientific">Amycolatopsis balhimycina DSM 5908</name>
    <dbReference type="NCBI Taxonomy" id="1081091"/>
    <lineage>
        <taxon>Bacteria</taxon>
        <taxon>Bacillati</taxon>
        <taxon>Actinomycetota</taxon>
        <taxon>Actinomycetes</taxon>
        <taxon>Pseudonocardiales</taxon>
        <taxon>Pseudonocardiaceae</taxon>
        <taxon>Amycolatopsis</taxon>
    </lineage>
</organism>
<dbReference type="PRINTS" id="PR00132">
    <property type="entry name" value="GLHYDRLASE2"/>
</dbReference>
<dbReference type="InterPro" id="IPR032312">
    <property type="entry name" value="LacZ_4"/>
</dbReference>
<feature type="region of interest" description="Disordered" evidence="7">
    <location>
        <begin position="1"/>
        <end position="21"/>
    </location>
</feature>
<evidence type="ECO:0000259" key="8">
    <source>
        <dbReference type="SMART" id="SM01038"/>
    </source>
</evidence>
<evidence type="ECO:0000256" key="6">
    <source>
        <dbReference type="ARBA" id="ARBA00032230"/>
    </source>
</evidence>
<evidence type="ECO:0000256" key="3">
    <source>
        <dbReference type="ARBA" id="ARBA00012756"/>
    </source>
</evidence>
<feature type="domain" description="Beta galactosidase small chain/" evidence="8">
    <location>
        <begin position="772"/>
        <end position="1030"/>
    </location>
</feature>
<name>A0A428WMB2_AMYBA</name>
<evidence type="ECO:0000256" key="5">
    <source>
        <dbReference type="ARBA" id="ARBA00023295"/>
    </source>
</evidence>
<dbReference type="PANTHER" id="PTHR46323:SF2">
    <property type="entry name" value="BETA-GALACTOSIDASE"/>
    <property type="match status" value="1"/>
</dbReference>
<dbReference type="SUPFAM" id="SSF51445">
    <property type="entry name" value="(Trans)glycosidases"/>
    <property type="match status" value="1"/>
</dbReference>
<dbReference type="Gene3D" id="2.70.98.10">
    <property type="match status" value="1"/>
</dbReference>
<dbReference type="EMBL" id="QHHU01000021">
    <property type="protein sequence ID" value="RSM44229.1"/>
    <property type="molecule type" value="Genomic_DNA"/>
</dbReference>
<dbReference type="InterPro" id="IPR050347">
    <property type="entry name" value="Bact_Beta-galactosidase"/>
</dbReference>
<dbReference type="InterPro" id="IPR006101">
    <property type="entry name" value="Glyco_hydro_2"/>
</dbReference>
<dbReference type="InterPro" id="IPR017853">
    <property type="entry name" value="GH"/>
</dbReference>
<comment type="caution">
    <text evidence="9">The sequence shown here is derived from an EMBL/GenBank/DDBJ whole genome shotgun (WGS) entry which is preliminary data.</text>
</comment>
<comment type="catalytic activity">
    <reaction evidence="1">
        <text>Hydrolysis of terminal non-reducing beta-D-galactose residues in beta-D-galactosides.</text>
        <dbReference type="EC" id="3.2.1.23"/>
    </reaction>
</comment>
<dbReference type="GO" id="GO:0005990">
    <property type="term" value="P:lactose catabolic process"/>
    <property type="evidence" value="ECO:0007669"/>
    <property type="project" value="TreeGrafter"/>
</dbReference>
<dbReference type="Pfam" id="PF02929">
    <property type="entry name" value="Bgal_small_N"/>
    <property type="match status" value="1"/>
</dbReference>
<dbReference type="OrthoDB" id="9762066at2"/>
<dbReference type="InterPro" id="IPR023230">
    <property type="entry name" value="Glyco_hydro_2_CS"/>
</dbReference>
<dbReference type="InterPro" id="IPR011013">
    <property type="entry name" value="Gal_mutarotase_sf_dom"/>
</dbReference>
<dbReference type="AlphaFoldDB" id="A0A428WMB2"/>
<evidence type="ECO:0000313" key="9">
    <source>
        <dbReference type="EMBL" id="RSM44229.1"/>
    </source>
</evidence>
<dbReference type="Pfam" id="PF16353">
    <property type="entry name" value="LacZ_4"/>
    <property type="match status" value="1"/>
</dbReference>
<gene>
    <name evidence="9" type="ORF">DMA12_16945</name>
</gene>
<comment type="similarity">
    <text evidence="2">Belongs to the glycosyl hydrolase 2 family.</text>
</comment>
<dbReference type="InterPro" id="IPR036156">
    <property type="entry name" value="Beta-gal/glucu_dom_sf"/>
</dbReference>
<sequence length="1040" mass="113880">MHKADRRTWATGPREALTTSDGRTKFVTALTGDSLISARQAGREPMSSIRRAPRMSLDGSWQFQLLAGVDVEPAPDGWTEVKVPSLWTMDARFGHPHYTNVTMPFDEVYPDVPADNPVGVYRRQFTPPEHGGDRVILHVGAAEGFLAVRVNGTHVGTSTDSHLHAEFDITDALVDGDGELELAVTKWSAESYLEDQDHWWQFGLSRPVSLHVVPAVRLSDVVITADYDAGSERGSVKIDVRTLGLAHLHTVEHTVRVHAVGSAHDVPIGARVIAPTMPLSSSDRSQRPPQVLPEDFMDLLSIQAASAPVPPEFRAIANGMSTAIQGPSTAPGSAVLDLDGLEVAPWTAEIPHLESVRVELIDPAGRVVDAAEYRVGFRRVEIVGRDLLVNRQRVLIQGVNRHDADPRTGRVISRQRMREELSLLKRFNVNAIRTSHYPNDPYLLDLCDEFGFYVVDEADVEGHAFASTIADDPRYLGPIVERVKRMVLRDRNHPSIITWSLGNETGYGAAHDAAAAWVRRVDPTRPVQYEGAVAADWHAGHAASDILCPMYPSFAALEAYARDPRADRPFITCEYAYSQGNSTGGLAHYWELFETLPGLQGGFIWEFTDHALDPDGDGRYRYGGDFGDFPNDGPTLLNGVVFADLTPKPALYEARGIFSPIRLVSDATDALAGLVRVRNRRSFADLSDLVLTARVDTRSGPVALTELTAQITAGSEQSIRLPDEVVRALHDPHALALTITVVLGHDTPWGPAGTELSAHQVVLPRVPALDARATRGGKPALVTEEGALSHPLLMTPPKLLLWRALTDNDASFALDNRFVRSGFFRLVPADVIIATANEAADVEIVYHTAFGDTVVHRSTITALDEGDYLIDEQVALPEGTRDGLRVGVQFTLDEGFASAEWTGLGPWENYPDRKASALLARWSAQVDELATPYIKPQENGTRGGIDELMVTGSAGRVEIASSAPMSATITRHQIGDLERTAHWWELPQSQLTHVVLDIAHRGVGTAMLGADTHPTHRLTGDTYTWQWRLKLTASSKRTRS</sequence>
<evidence type="ECO:0000256" key="4">
    <source>
        <dbReference type="ARBA" id="ARBA00022801"/>
    </source>
</evidence>
<evidence type="ECO:0000256" key="2">
    <source>
        <dbReference type="ARBA" id="ARBA00007401"/>
    </source>
</evidence>
<keyword evidence="5" id="KW-0326">Glycosidase</keyword>
<dbReference type="SMART" id="SM01038">
    <property type="entry name" value="Bgal_small_N"/>
    <property type="match status" value="1"/>
</dbReference>
<dbReference type="GO" id="GO:0004565">
    <property type="term" value="F:beta-galactosidase activity"/>
    <property type="evidence" value="ECO:0007669"/>
    <property type="project" value="UniProtKB-EC"/>
</dbReference>
<dbReference type="Gene3D" id="3.20.20.80">
    <property type="entry name" value="Glycosidases"/>
    <property type="match status" value="1"/>
</dbReference>
<dbReference type="SUPFAM" id="SSF49303">
    <property type="entry name" value="beta-Galactosidase/glucuronidase domain"/>
    <property type="match status" value="2"/>
</dbReference>
<reference evidence="9 10" key="1">
    <citation type="submission" date="2018-05" db="EMBL/GenBank/DDBJ databases">
        <title>Evolution of GPA BGCs.</title>
        <authorList>
            <person name="Waglechner N."/>
            <person name="Wright G.D."/>
        </authorList>
    </citation>
    <scope>NUCLEOTIDE SEQUENCE [LARGE SCALE GENOMIC DNA]</scope>
    <source>
        <strain evidence="9 10">DSM 5908</strain>
    </source>
</reference>
<dbReference type="InterPro" id="IPR013783">
    <property type="entry name" value="Ig-like_fold"/>
</dbReference>
<dbReference type="Proteomes" id="UP000286716">
    <property type="component" value="Unassembled WGS sequence"/>
</dbReference>
<dbReference type="GO" id="GO:0030246">
    <property type="term" value="F:carbohydrate binding"/>
    <property type="evidence" value="ECO:0007669"/>
    <property type="project" value="InterPro"/>
</dbReference>
<evidence type="ECO:0000256" key="1">
    <source>
        <dbReference type="ARBA" id="ARBA00001412"/>
    </source>
</evidence>
<accession>A0A428WMB2</accession>
<dbReference type="Gene3D" id="2.60.120.260">
    <property type="entry name" value="Galactose-binding domain-like"/>
    <property type="match status" value="1"/>
</dbReference>